<name>A0A2I0UGD9_LIMLA</name>
<feature type="region of interest" description="Disordered" evidence="1">
    <location>
        <begin position="13"/>
        <end position="32"/>
    </location>
</feature>
<evidence type="ECO:0000256" key="1">
    <source>
        <dbReference type="SAM" id="MobiDB-lite"/>
    </source>
</evidence>
<keyword evidence="3" id="KW-1185">Reference proteome</keyword>
<dbReference type="OrthoDB" id="9218575at2759"/>
<dbReference type="EMBL" id="KZ505779">
    <property type="protein sequence ID" value="PKU45108.1"/>
    <property type="molecule type" value="Genomic_DNA"/>
</dbReference>
<reference evidence="3" key="2">
    <citation type="submission" date="2017-12" db="EMBL/GenBank/DDBJ databases">
        <title>Genome sequence of the Bar-tailed Godwit (Limosa lapponica baueri).</title>
        <authorList>
            <person name="Lima N.C.B."/>
            <person name="Parody-Merino A.M."/>
            <person name="Battley P.F."/>
            <person name="Fidler A.E."/>
            <person name="Prosdocimi F."/>
        </authorList>
    </citation>
    <scope>NUCLEOTIDE SEQUENCE [LARGE SCALE GENOMIC DNA]</scope>
</reference>
<sequence>MLGAPELDAVCQVGSHQSREEGQNHLPEPAGHASFDAAQHTVGLLGCKPTLLAHIELLIYQHPQVLLLRAALNPFSLQHVCVFGIASTHMQDFVLALVEFHEVRTGPPLKPVKVPLDGTSSLQCVDCSTQLGVICKLAAGALNLTVHVADREVKQYRFNYCPLRNYSHHWSPLGHQAIDHNSLSVTVQSIPYPLSGPSTKSKSLKSIV</sequence>
<evidence type="ECO:0000313" key="3">
    <source>
        <dbReference type="Proteomes" id="UP000233556"/>
    </source>
</evidence>
<accession>A0A2I0UGD9</accession>
<organism evidence="2 3">
    <name type="scientific">Limosa lapponica baueri</name>
    <dbReference type="NCBI Taxonomy" id="1758121"/>
    <lineage>
        <taxon>Eukaryota</taxon>
        <taxon>Metazoa</taxon>
        <taxon>Chordata</taxon>
        <taxon>Craniata</taxon>
        <taxon>Vertebrata</taxon>
        <taxon>Euteleostomi</taxon>
        <taxon>Archelosauria</taxon>
        <taxon>Archosauria</taxon>
        <taxon>Dinosauria</taxon>
        <taxon>Saurischia</taxon>
        <taxon>Theropoda</taxon>
        <taxon>Coelurosauria</taxon>
        <taxon>Aves</taxon>
        <taxon>Neognathae</taxon>
        <taxon>Neoaves</taxon>
        <taxon>Charadriiformes</taxon>
        <taxon>Scolopacidae</taxon>
        <taxon>Limosa</taxon>
    </lineage>
</organism>
<gene>
    <name evidence="2" type="ORF">llap_4594</name>
</gene>
<dbReference type="AlphaFoldDB" id="A0A2I0UGD9"/>
<dbReference type="Proteomes" id="UP000233556">
    <property type="component" value="Unassembled WGS sequence"/>
</dbReference>
<proteinExistence type="predicted"/>
<reference evidence="3" key="1">
    <citation type="submission" date="2017-11" db="EMBL/GenBank/DDBJ databases">
        <authorList>
            <person name="Lima N.C."/>
            <person name="Parody-Merino A.M."/>
            <person name="Battley P.F."/>
            <person name="Fidler A.E."/>
            <person name="Prosdocimi F."/>
        </authorList>
    </citation>
    <scope>NUCLEOTIDE SEQUENCE [LARGE SCALE GENOMIC DNA]</scope>
</reference>
<protein>
    <submittedName>
        <fullName evidence="2">Uncharacterized protein</fullName>
    </submittedName>
</protein>
<evidence type="ECO:0000313" key="2">
    <source>
        <dbReference type="EMBL" id="PKU45108.1"/>
    </source>
</evidence>